<comment type="caution">
    <text evidence="9">The sequence shown here is derived from an EMBL/GenBank/DDBJ whole genome shotgun (WGS) entry which is preliminary data.</text>
</comment>
<dbReference type="EMBL" id="NEDP02005069">
    <property type="protein sequence ID" value="OWF43523.1"/>
    <property type="molecule type" value="Genomic_DNA"/>
</dbReference>
<dbReference type="STRING" id="6573.A0A210Q459"/>
<keyword evidence="6" id="KW-0449">Lipoprotein</keyword>
<dbReference type="PROSITE" id="PS51421">
    <property type="entry name" value="RAS"/>
    <property type="match status" value="1"/>
</dbReference>
<protein>
    <submittedName>
        <fullName evidence="9">Ras-related protein Rab-15</fullName>
    </submittedName>
</protein>
<dbReference type="GO" id="GO:0003924">
    <property type="term" value="F:GTPase activity"/>
    <property type="evidence" value="ECO:0007669"/>
    <property type="project" value="InterPro"/>
</dbReference>
<evidence type="ECO:0000256" key="1">
    <source>
        <dbReference type="ARBA" id="ARBA00004308"/>
    </source>
</evidence>
<dbReference type="PROSITE" id="PS51420">
    <property type="entry name" value="RHO"/>
    <property type="match status" value="1"/>
</dbReference>
<evidence type="ECO:0000256" key="4">
    <source>
        <dbReference type="ARBA" id="ARBA00023134"/>
    </source>
</evidence>
<evidence type="ECO:0000256" key="6">
    <source>
        <dbReference type="ARBA" id="ARBA00023288"/>
    </source>
</evidence>
<dbReference type="InterPro" id="IPR027417">
    <property type="entry name" value="P-loop_NTPase"/>
</dbReference>
<dbReference type="Pfam" id="PF00071">
    <property type="entry name" value="Ras"/>
    <property type="match status" value="1"/>
</dbReference>
<dbReference type="SMART" id="SM00175">
    <property type="entry name" value="RAB"/>
    <property type="match status" value="1"/>
</dbReference>
<evidence type="ECO:0000256" key="5">
    <source>
        <dbReference type="ARBA" id="ARBA00023136"/>
    </source>
</evidence>
<dbReference type="FunFam" id="3.40.50.300:FF:000586">
    <property type="entry name" value="Rab family GTPase"/>
    <property type="match status" value="1"/>
</dbReference>
<evidence type="ECO:0000256" key="8">
    <source>
        <dbReference type="SAM" id="MobiDB-lite"/>
    </source>
</evidence>
<dbReference type="PROSITE" id="PS51419">
    <property type="entry name" value="RAB"/>
    <property type="match status" value="1"/>
</dbReference>
<dbReference type="InterPro" id="IPR001806">
    <property type="entry name" value="Small_GTPase"/>
</dbReference>
<dbReference type="SMART" id="SM00173">
    <property type="entry name" value="RAS"/>
    <property type="match status" value="1"/>
</dbReference>
<dbReference type="NCBIfam" id="TIGR00231">
    <property type="entry name" value="small_GTP"/>
    <property type="match status" value="1"/>
</dbReference>
<organism evidence="9 10">
    <name type="scientific">Mizuhopecten yessoensis</name>
    <name type="common">Japanese scallop</name>
    <name type="synonym">Patinopecten yessoensis</name>
    <dbReference type="NCBI Taxonomy" id="6573"/>
    <lineage>
        <taxon>Eukaryota</taxon>
        <taxon>Metazoa</taxon>
        <taxon>Spiralia</taxon>
        <taxon>Lophotrochozoa</taxon>
        <taxon>Mollusca</taxon>
        <taxon>Bivalvia</taxon>
        <taxon>Autobranchia</taxon>
        <taxon>Pteriomorphia</taxon>
        <taxon>Pectinida</taxon>
        <taxon>Pectinoidea</taxon>
        <taxon>Pectinidae</taxon>
        <taxon>Mizuhopecten</taxon>
    </lineage>
</organism>
<dbReference type="GO" id="GO:0005525">
    <property type="term" value="F:GTP binding"/>
    <property type="evidence" value="ECO:0007669"/>
    <property type="project" value="UniProtKB-KW"/>
</dbReference>
<keyword evidence="7" id="KW-0636">Prenylation</keyword>
<name>A0A210Q459_MIZYE</name>
<evidence type="ECO:0000313" key="10">
    <source>
        <dbReference type="Proteomes" id="UP000242188"/>
    </source>
</evidence>
<dbReference type="PANTHER" id="PTHR47980">
    <property type="entry name" value="LD44762P"/>
    <property type="match status" value="1"/>
</dbReference>
<dbReference type="CDD" id="cd00154">
    <property type="entry name" value="Rab"/>
    <property type="match status" value="1"/>
</dbReference>
<reference evidence="9 10" key="1">
    <citation type="journal article" date="2017" name="Nat. Ecol. Evol.">
        <title>Scallop genome provides insights into evolution of bilaterian karyotype and development.</title>
        <authorList>
            <person name="Wang S."/>
            <person name="Zhang J."/>
            <person name="Jiao W."/>
            <person name="Li J."/>
            <person name="Xun X."/>
            <person name="Sun Y."/>
            <person name="Guo X."/>
            <person name="Huan P."/>
            <person name="Dong B."/>
            <person name="Zhang L."/>
            <person name="Hu X."/>
            <person name="Sun X."/>
            <person name="Wang J."/>
            <person name="Zhao C."/>
            <person name="Wang Y."/>
            <person name="Wang D."/>
            <person name="Huang X."/>
            <person name="Wang R."/>
            <person name="Lv J."/>
            <person name="Li Y."/>
            <person name="Zhang Z."/>
            <person name="Liu B."/>
            <person name="Lu W."/>
            <person name="Hui Y."/>
            <person name="Liang J."/>
            <person name="Zhou Z."/>
            <person name="Hou R."/>
            <person name="Li X."/>
            <person name="Liu Y."/>
            <person name="Li H."/>
            <person name="Ning X."/>
            <person name="Lin Y."/>
            <person name="Zhao L."/>
            <person name="Xing Q."/>
            <person name="Dou J."/>
            <person name="Li Y."/>
            <person name="Mao J."/>
            <person name="Guo H."/>
            <person name="Dou H."/>
            <person name="Li T."/>
            <person name="Mu C."/>
            <person name="Jiang W."/>
            <person name="Fu Q."/>
            <person name="Fu X."/>
            <person name="Miao Y."/>
            <person name="Liu J."/>
            <person name="Yu Q."/>
            <person name="Li R."/>
            <person name="Liao H."/>
            <person name="Li X."/>
            <person name="Kong Y."/>
            <person name="Jiang Z."/>
            <person name="Chourrout D."/>
            <person name="Li R."/>
            <person name="Bao Z."/>
        </authorList>
    </citation>
    <scope>NUCLEOTIDE SEQUENCE [LARGE SCALE GENOMIC DNA]</scope>
    <source>
        <strain evidence="9 10">PY_sf001</strain>
    </source>
</reference>
<feature type="compositionally biased region" description="Polar residues" evidence="8">
    <location>
        <begin position="147"/>
        <end position="175"/>
    </location>
</feature>
<dbReference type="SUPFAM" id="SSF52540">
    <property type="entry name" value="P-loop containing nucleoside triphosphate hydrolases"/>
    <property type="match status" value="1"/>
</dbReference>
<dbReference type="Gene3D" id="3.40.50.300">
    <property type="entry name" value="P-loop containing nucleotide triphosphate hydrolases"/>
    <property type="match status" value="1"/>
</dbReference>
<dbReference type="SMART" id="SM00174">
    <property type="entry name" value="RHO"/>
    <property type="match status" value="1"/>
</dbReference>
<dbReference type="Proteomes" id="UP000242188">
    <property type="component" value="Unassembled WGS sequence"/>
</dbReference>
<feature type="compositionally biased region" description="Polar residues" evidence="8">
    <location>
        <begin position="287"/>
        <end position="297"/>
    </location>
</feature>
<evidence type="ECO:0000256" key="2">
    <source>
        <dbReference type="ARBA" id="ARBA00006270"/>
    </source>
</evidence>
<feature type="compositionally biased region" description="Low complexity" evidence="8">
    <location>
        <begin position="17"/>
        <end position="33"/>
    </location>
</feature>
<accession>A0A210Q459</accession>
<dbReference type="SMART" id="SM00177">
    <property type="entry name" value="ARF"/>
    <property type="match status" value="1"/>
</dbReference>
<keyword evidence="3" id="KW-0547">Nucleotide-binding</keyword>
<dbReference type="SMART" id="SM00176">
    <property type="entry name" value="RAN"/>
    <property type="match status" value="1"/>
</dbReference>
<gene>
    <name evidence="9" type="ORF">KP79_PYT09507</name>
</gene>
<feature type="compositionally biased region" description="Basic residues" evidence="8">
    <location>
        <begin position="1"/>
        <end position="16"/>
    </location>
</feature>
<feature type="compositionally biased region" description="Low complexity" evidence="8">
    <location>
        <begin position="71"/>
        <end position="80"/>
    </location>
</feature>
<dbReference type="GO" id="GO:0012505">
    <property type="term" value="C:endomembrane system"/>
    <property type="evidence" value="ECO:0007669"/>
    <property type="project" value="UniProtKB-SubCell"/>
</dbReference>
<evidence type="ECO:0000313" key="9">
    <source>
        <dbReference type="EMBL" id="OWF43523.1"/>
    </source>
</evidence>
<dbReference type="OrthoDB" id="9989112at2759"/>
<dbReference type="AlphaFoldDB" id="A0A210Q459"/>
<feature type="region of interest" description="Disordered" evidence="8">
    <location>
        <begin position="1"/>
        <end position="175"/>
    </location>
</feature>
<keyword evidence="5" id="KW-0472">Membrane</keyword>
<keyword evidence="4" id="KW-0342">GTP-binding</keyword>
<keyword evidence="10" id="KW-1185">Reference proteome</keyword>
<dbReference type="InterPro" id="IPR005225">
    <property type="entry name" value="Small_GTP-bd"/>
</dbReference>
<sequence length="727" mass="81526">MPAKRKKATPKGKKTKNSGNSSGASSESEGSKTLEILNKISQKFMGSCRQKNGHKKQPASEIGYEADEDTSTTGTSDMSTQSPAQASLYDFDEPDYEMQISPHPVKSTKAKAKTSTTRSKKTPTDKKQRPVEPAVKKGKKSNKLIKDSSSNVKPVQNKSSVLKKTNSHNQENISTNLRSEVKSQKTMSVNVNSLVSNSPMFSKTPVVTLQRLDVSNVEGYESFQRQLRKRKCETPKDQTTPQLKPKVLKQTPILKNVTSSSKRQPRKRDSGVLMSPPSIRKIPAPASTDTSTPSNVVSHGKQKHSDHNLLNESCFGFDTSVSFGADTPFQQSPIKSKALPPLTPLSDYVSMDSMHISCEDIFRRQSVDNDAEVPELFSVQQDDLSLNRSTAKSYKLSSKRRPKKTVSTMSKSAVLKKSKADDIAEKFNTEFDEIEKFQLSIEEFILGQAPFYDTGEQINVCRKRMEGRGVSRSMSKRYDLLQRLLLVGETGVGKTCLLCRYANNEFMDTHITTIGVDFKLRRVEVDNKVVKAQIWDTAGQERFESITKQFYRRAQGILLVYDITNRRSYDAVPKWLSYIHQFANEDVQIMLLGNKSDQHLRRMVTTREATKFAEENNLMFFETSAKSSGNLEQALYIMCKSVLEVELNKTLRLSDINISDTVHERGLATPTDGNANKYKPSVNREVAYQHTNGHNSSGYEGQLGDTDRVNLLQDEKQQTSNTCCSVM</sequence>
<evidence type="ECO:0000256" key="7">
    <source>
        <dbReference type="ARBA" id="ARBA00023289"/>
    </source>
</evidence>
<evidence type="ECO:0000256" key="3">
    <source>
        <dbReference type="ARBA" id="ARBA00022741"/>
    </source>
</evidence>
<comment type="similarity">
    <text evidence="2">Belongs to the small GTPase superfamily. Rab family.</text>
</comment>
<dbReference type="PRINTS" id="PR00449">
    <property type="entry name" value="RASTRNSFRMNG"/>
</dbReference>
<dbReference type="InterPro" id="IPR050305">
    <property type="entry name" value="Small_GTPase_Rab"/>
</dbReference>
<feature type="region of interest" description="Disordered" evidence="8">
    <location>
        <begin position="227"/>
        <end position="305"/>
    </location>
</feature>
<comment type="subcellular location">
    <subcellularLocation>
        <location evidence="1">Endomembrane system</location>
    </subcellularLocation>
</comment>
<proteinExistence type="inferred from homology"/>